<feature type="compositionally biased region" description="Basic and acidic residues" evidence="3">
    <location>
        <begin position="209"/>
        <end position="236"/>
    </location>
</feature>
<dbReference type="InterPro" id="IPR000156">
    <property type="entry name" value="Ran_bind_dom"/>
</dbReference>
<feature type="compositionally biased region" description="Basic and acidic residues" evidence="3">
    <location>
        <begin position="434"/>
        <end position="461"/>
    </location>
</feature>
<feature type="domain" description="RanBD1" evidence="4">
    <location>
        <begin position="458"/>
        <end position="539"/>
    </location>
</feature>
<feature type="compositionally biased region" description="Basic and acidic residues" evidence="3">
    <location>
        <begin position="187"/>
        <end position="198"/>
    </location>
</feature>
<keyword evidence="2" id="KW-0539">Nucleus</keyword>
<dbReference type="Proteomes" id="UP000076154">
    <property type="component" value="Unassembled WGS sequence"/>
</dbReference>
<feature type="region of interest" description="Disordered" evidence="3">
    <location>
        <begin position="1"/>
        <end position="265"/>
    </location>
</feature>
<dbReference type="SUPFAM" id="SSF50729">
    <property type="entry name" value="PH domain-like"/>
    <property type="match status" value="1"/>
</dbReference>
<dbReference type="STRING" id="39966.A0A369J2H8"/>
<proteinExistence type="predicted"/>
<evidence type="ECO:0000256" key="1">
    <source>
        <dbReference type="ARBA" id="ARBA00004123"/>
    </source>
</evidence>
<feature type="compositionally biased region" description="Low complexity" evidence="3">
    <location>
        <begin position="371"/>
        <end position="386"/>
    </location>
</feature>
<accession>A0A369J2H8</accession>
<evidence type="ECO:0000313" key="5">
    <source>
        <dbReference type="EMBL" id="RDB15350.1"/>
    </source>
</evidence>
<evidence type="ECO:0000256" key="3">
    <source>
        <dbReference type="SAM" id="MobiDB-lite"/>
    </source>
</evidence>
<dbReference type="PANTHER" id="PTHR23138:SF142">
    <property type="entry name" value="RAN-BINDING PROTEIN 3B-RELATED"/>
    <property type="match status" value="1"/>
</dbReference>
<feature type="compositionally biased region" description="Basic and acidic residues" evidence="3">
    <location>
        <begin position="54"/>
        <end position="66"/>
    </location>
</feature>
<dbReference type="Pfam" id="PF00638">
    <property type="entry name" value="Ran_BP1"/>
    <property type="match status" value="1"/>
</dbReference>
<feature type="compositionally biased region" description="Polar residues" evidence="3">
    <location>
        <begin position="297"/>
        <end position="324"/>
    </location>
</feature>
<evidence type="ECO:0000259" key="4">
    <source>
        <dbReference type="PROSITE" id="PS50196"/>
    </source>
</evidence>
<dbReference type="OrthoDB" id="185618at2759"/>
<reference evidence="5" key="1">
    <citation type="submission" date="2018-04" db="EMBL/GenBank/DDBJ databases">
        <title>Whole genome sequencing of Hypsizygus marmoreus.</title>
        <authorList>
            <person name="Choi I.-G."/>
            <person name="Min B."/>
            <person name="Kim J.-G."/>
            <person name="Kim S."/>
            <person name="Oh Y.-L."/>
            <person name="Kong W.-S."/>
            <person name="Park H."/>
            <person name="Jeong J."/>
            <person name="Song E.-S."/>
        </authorList>
    </citation>
    <scope>NUCLEOTIDE SEQUENCE [LARGE SCALE GENOMIC DNA]</scope>
    <source>
        <strain evidence="5">51987-8</strain>
    </source>
</reference>
<feature type="compositionally biased region" description="Polar residues" evidence="3">
    <location>
        <begin position="1"/>
        <end position="16"/>
    </location>
</feature>
<feature type="compositionally biased region" description="Polar residues" evidence="3">
    <location>
        <begin position="175"/>
        <end position="185"/>
    </location>
</feature>
<evidence type="ECO:0000313" key="6">
    <source>
        <dbReference type="Proteomes" id="UP000076154"/>
    </source>
</evidence>
<feature type="region of interest" description="Disordered" evidence="3">
    <location>
        <begin position="282"/>
        <end position="325"/>
    </location>
</feature>
<feature type="compositionally biased region" description="Low complexity" evidence="3">
    <location>
        <begin position="338"/>
        <end position="350"/>
    </location>
</feature>
<protein>
    <submittedName>
        <fullName evidence="5">Brefeldin A resistance protein</fullName>
    </submittedName>
</protein>
<gene>
    <name evidence="5" type="primary">hba1</name>
    <name evidence="5" type="ORF">Hypma_004675</name>
</gene>
<keyword evidence="6" id="KW-1185">Reference proteome</keyword>
<evidence type="ECO:0000256" key="2">
    <source>
        <dbReference type="ARBA" id="ARBA00023242"/>
    </source>
</evidence>
<dbReference type="AlphaFoldDB" id="A0A369J2H8"/>
<name>A0A369J2H8_HYPMA</name>
<dbReference type="Gene3D" id="2.30.29.30">
    <property type="entry name" value="Pleckstrin-homology domain (PH domain)/Phosphotyrosine-binding domain (PTB)"/>
    <property type="match status" value="1"/>
</dbReference>
<feature type="region of interest" description="Disordered" evidence="3">
    <location>
        <begin position="338"/>
        <end position="467"/>
    </location>
</feature>
<comment type="caution">
    <text evidence="5">The sequence shown here is derived from an EMBL/GenBank/DDBJ whole genome shotgun (WGS) entry which is preliminary data.</text>
</comment>
<dbReference type="GO" id="GO:0005634">
    <property type="term" value="C:nucleus"/>
    <property type="evidence" value="ECO:0007669"/>
    <property type="project" value="UniProtKB-SubCell"/>
</dbReference>
<comment type="subcellular location">
    <subcellularLocation>
        <location evidence="1">Nucleus</location>
    </subcellularLocation>
</comment>
<dbReference type="InParanoid" id="A0A369J2H8"/>
<dbReference type="InterPro" id="IPR011993">
    <property type="entry name" value="PH-like_dom_sf"/>
</dbReference>
<organism evidence="5 6">
    <name type="scientific">Hypsizygus marmoreus</name>
    <name type="common">White beech mushroom</name>
    <name type="synonym">Agaricus marmoreus</name>
    <dbReference type="NCBI Taxonomy" id="39966"/>
    <lineage>
        <taxon>Eukaryota</taxon>
        <taxon>Fungi</taxon>
        <taxon>Dikarya</taxon>
        <taxon>Basidiomycota</taxon>
        <taxon>Agaricomycotina</taxon>
        <taxon>Agaricomycetes</taxon>
        <taxon>Agaricomycetidae</taxon>
        <taxon>Agaricales</taxon>
        <taxon>Tricholomatineae</taxon>
        <taxon>Lyophyllaceae</taxon>
        <taxon>Hypsizygus</taxon>
    </lineage>
</organism>
<dbReference type="PANTHER" id="PTHR23138">
    <property type="entry name" value="RAN BINDING PROTEIN"/>
    <property type="match status" value="1"/>
</dbReference>
<dbReference type="InterPro" id="IPR045255">
    <property type="entry name" value="RanBP1-like"/>
</dbReference>
<feature type="compositionally biased region" description="Low complexity" evidence="3">
    <location>
        <begin position="86"/>
        <end position="104"/>
    </location>
</feature>
<dbReference type="SMART" id="SM00160">
    <property type="entry name" value="RanBD"/>
    <property type="match status" value="1"/>
</dbReference>
<sequence>MSDANSQLPQPMGNDNSPPPTPPSPNQDARPSRKREREVSLEPVSTPKAISDVDPLREQQHKETRTPAKKNRTQLDTTEEEEDGGASRSRSASGSPPQSASPPQEMKIRVRQISQGVEDLSWKAVKAVTPDKDIEVDPTTPPPTTAKGQGTVDTSDAPVAMSDNEAIAPAVSVDISDSTALSAESESSDKGLKRKFLERGTSQGPQENEDSKGGAEPLKRPRDDAEKDDNPRETKRPSPPPEPKSPKSPRTVPPKPTPKLGGFMAYASTSSPFAAVKGQNIFSSSKAPTPSPPLSTPVINQAPVTPLSSPFTAGPSEPSSSSLTPAMKRSGFEAFASSASPFSSVARSKSPVLGSTLKLGRNKSPPRRGNSINSSAFSSYASGTQSFAIPAQKRARARSPSSSSRSSVERTQGINAFGAINGGGSDSGAEDDKEERAVSFGEKLRAGKNYEDESKSDEDQQKVTLTEQDVLTGEEDEETVHQVRGKLFSLVGGTQWKERGTGTLKLNVRRSDGSGARLVMRKEAVYTLLLNVTLFNGMRCSLAQDPRYLRFSVIENGSTTHYNLRLANAKIASELLEEINANIPAL</sequence>
<dbReference type="EMBL" id="LUEZ02000181">
    <property type="protein sequence ID" value="RDB15350.1"/>
    <property type="molecule type" value="Genomic_DNA"/>
</dbReference>
<dbReference type="PROSITE" id="PS50196">
    <property type="entry name" value="RANBD1"/>
    <property type="match status" value="1"/>
</dbReference>